<name>A0ABU1JJG4_9PROT</name>
<dbReference type="Proteomes" id="UP001262410">
    <property type="component" value="Unassembled WGS sequence"/>
</dbReference>
<proteinExistence type="predicted"/>
<organism evidence="7 8">
    <name type="scientific">Inquilinus ginsengisoli</name>
    <dbReference type="NCBI Taxonomy" id="363840"/>
    <lineage>
        <taxon>Bacteria</taxon>
        <taxon>Pseudomonadati</taxon>
        <taxon>Pseudomonadota</taxon>
        <taxon>Alphaproteobacteria</taxon>
        <taxon>Rhodospirillales</taxon>
        <taxon>Rhodospirillaceae</taxon>
        <taxon>Inquilinus</taxon>
    </lineage>
</organism>
<dbReference type="Gene3D" id="3.40.50.300">
    <property type="entry name" value="P-loop containing nucleotide triphosphate hydrolases"/>
    <property type="match status" value="2"/>
</dbReference>
<keyword evidence="2" id="KW-0762">Sugar transport</keyword>
<keyword evidence="5 7" id="KW-0067">ATP-binding</keyword>
<gene>
    <name evidence="7" type="ORF">E9232_001258</name>
</gene>
<dbReference type="InterPro" id="IPR017871">
    <property type="entry name" value="ABC_transporter-like_CS"/>
</dbReference>
<dbReference type="InterPro" id="IPR027417">
    <property type="entry name" value="P-loop_NTPase"/>
</dbReference>
<evidence type="ECO:0000256" key="5">
    <source>
        <dbReference type="ARBA" id="ARBA00022840"/>
    </source>
</evidence>
<sequence length="508" mass="53436">MSATAPRFEMRGICKAFPGVVALDGVAFACRAGEIHALCGENGAGKSTLIKVLGGVHAPDAGEILIDGAPVRFPHPAAARAAGISIIHQELSLLPDRTVAENIHLGIEPVRRFRLDRAAMRDGARALLSRLSSGIDPETPARDLTIAEQQTVEIAKALAIDARILVMDEPTAALDDVEAARLLALIRGLKATGVAVVYISHRMPEVFAIADTVTVLKDGRHVATRPRAETHSDEVVRLMVGRPLSDYFPPRPSDPPGDPVLRVEACGNATVSGIDLTVRRGEIVAIAGLEGSGKTALARAVVGADPFLSGRMWIAERETRPGSARAGVAHGLGLVPDDRKRDGLALMQSVRDNGLLARRGLAGLLAWPKGKSVGAAAIDGLLQAVDVRASSWDQETRLLSGGNQQKAILARWLACDPELLVFAEPTRGVDVAAKAAIYRLMRGFTGRGKGILVSTSDLPEALGLADRILVMRGGRIVGERPAGATEEEIMALATGHRSDAAPIQAGAA</sequence>
<evidence type="ECO:0000259" key="6">
    <source>
        <dbReference type="PROSITE" id="PS50893"/>
    </source>
</evidence>
<dbReference type="InterPro" id="IPR003593">
    <property type="entry name" value="AAA+_ATPase"/>
</dbReference>
<dbReference type="RefSeq" id="WP_309792774.1">
    <property type="nucleotide sequence ID" value="NZ_JAVDPW010000002.1"/>
</dbReference>
<keyword evidence="3" id="KW-0677">Repeat</keyword>
<dbReference type="Pfam" id="PF00005">
    <property type="entry name" value="ABC_tran"/>
    <property type="match status" value="2"/>
</dbReference>
<dbReference type="PANTHER" id="PTHR43790:SF9">
    <property type="entry name" value="GALACTOFURANOSE TRANSPORTER ATP-BINDING PROTEIN YTFR"/>
    <property type="match status" value="1"/>
</dbReference>
<keyword evidence="1" id="KW-0813">Transport</keyword>
<evidence type="ECO:0000256" key="1">
    <source>
        <dbReference type="ARBA" id="ARBA00022448"/>
    </source>
</evidence>
<dbReference type="PROSITE" id="PS50893">
    <property type="entry name" value="ABC_TRANSPORTER_2"/>
    <property type="match status" value="2"/>
</dbReference>
<dbReference type="SMART" id="SM00382">
    <property type="entry name" value="AAA"/>
    <property type="match status" value="2"/>
</dbReference>
<evidence type="ECO:0000313" key="8">
    <source>
        <dbReference type="Proteomes" id="UP001262410"/>
    </source>
</evidence>
<accession>A0ABU1JJG4</accession>
<keyword evidence="4" id="KW-0547">Nucleotide-binding</keyword>
<feature type="domain" description="ABC transporter" evidence="6">
    <location>
        <begin position="255"/>
        <end position="498"/>
    </location>
</feature>
<dbReference type="CDD" id="cd03216">
    <property type="entry name" value="ABC_Carb_Monos_I"/>
    <property type="match status" value="1"/>
</dbReference>
<dbReference type="InterPro" id="IPR003439">
    <property type="entry name" value="ABC_transporter-like_ATP-bd"/>
</dbReference>
<dbReference type="CDD" id="cd03215">
    <property type="entry name" value="ABC_Carb_Monos_II"/>
    <property type="match status" value="1"/>
</dbReference>
<evidence type="ECO:0000256" key="2">
    <source>
        <dbReference type="ARBA" id="ARBA00022597"/>
    </source>
</evidence>
<dbReference type="PANTHER" id="PTHR43790">
    <property type="entry name" value="CARBOHYDRATE TRANSPORT ATP-BINDING PROTEIN MG119-RELATED"/>
    <property type="match status" value="1"/>
</dbReference>
<dbReference type="GO" id="GO:0005524">
    <property type="term" value="F:ATP binding"/>
    <property type="evidence" value="ECO:0007669"/>
    <property type="project" value="UniProtKB-KW"/>
</dbReference>
<evidence type="ECO:0000256" key="3">
    <source>
        <dbReference type="ARBA" id="ARBA00022737"/>
    </source>
</evidence>
<dbReference type="SUPFAM" id="SSF52540">
    <property type="entry name" value="P-loop containing nucleoside triphosphate hydrolases"/>
    <property type="match status" value="2"/>
</dbReference>
<reference evidence="7 8" key="1">
    <citation type="submission" date="2023-07" db="EMBL/GenBank/DDBJ databases">
        <title>Sorghum-associated microbial communities from plants grown in Nebraska, USA.</title>
        <authorList>
            <person name="Schachtman D."/>
        </authorList>
    </citation>
    <scope>NUCLEOTIDE SEQUENCE [LARGE SCALE GENOMIC DNA]</scope>
    <source>
        <strain evidence="7 8">584</strain>
    </source>
</reference>
<comment type="caution">
    <text evidence="7">The sequence shown here is derived from an EMBL/GenBank/DDBJ whole genome shotgun (WGS) entry which is preliminary data.</text>
</comment>
<keyword evidence="8" id="KW-1185">Reference proteome</keyword>
<evidence type="ECO:0000313" key="7">
    <source>
        <dbReference type="EMBL" id="MDR6288751.1"/>
    </source>
</evidence>
<feature type="domain" description="ABC transporter" evidence="6">
    <location>
        <begin position="8"/>
        <end position="243"/>
    </location>
</feature>
<evidence type="ECO:0000256" key="4">
    <source>
        <dbReference type="ARBA" id="ARBA00022741"/>
    </source>
</evidence>
<protein>
    <submittedName>
        <fullName evidence="7">Ribose transport system ATP-binding protein</fullName>
    </submittedName>
</protein>
<dbReference type="InterPro" id="IPR050107">
    <property type="entry name" value="ABC_carbohydrate_import_ATPase"/>
</dbReference>
<dbReference type="PROSITE" id="PS00211">
    <property type="entry name" value="ABC_TRANSPORTER_1"/>
    <property type="match status" value="1"/>
</dbReference>
<dbReference type="EMBL" id="JAVDPW010000002">
    <property type="protein sequence ID" value="MDR6288751.1"/>
    <property type="molecule type" value="Genomic_DNA"/>
</dbReference>